<dbReference type="PROSITE" id="PS00670">
    <property type="entry name" value="D_2_HYDROXYACID_DH_2"/>
    <property type="match status" value="1"/>
</dbReference>
<evidence type="ECO:0000313" key="8">
    <source>
        <dbReference type="Proteomes" id="UP001595443"/>
    </source>
</evidence>
<dbReference type="Pfam" id="PF02826">
    <property type="entry name" value="2-Hacid_dh_C"/>
    <property type="match status" value="1"/>
</dbReference>
<dbReference type="InterPro" id="IPR050418">
    <property type="entry name" value="D-iso_2-hydroxyacid_DH_PdxB"/>
</dbReference>
<accession>A0ABV7AFK5</accession>
<gene>
    <name evidence="7" type="ORF">ACFOES_08540</name>
</gene>
<keyword evidence="3" id="KW-0520">NAD</keyword>
<dbReference type="SUPFAM" id="SSF51735">
    <property type="entry name" value="NAD(P)-binding Rossmann-fold domains"/>
    <property type="match status" value="1"/>
</dbReference>
<dbReference type="GO" id="GO:0016491">
    <property type="term" value="F:oxidoreductase activity"/>
    <property type="evidence" value="ECO:0007669"/>
    <property type="project" value="UniProtKB-KW"/>
</dbReference>
<sequence length="304" mass="31017">MPRILVTEPIHDDAVALLREAGCEITSDAPLDEVDAVIVRTDPIPAGALAPGRLKVISKHGVGVDNIPLEAARAAGIAVTNTPGANAGSVAEHALMLMLALAKALPAMQRAARAGGLPDPAAQVIELAGRRLLVAGYGQSGKRLASLAAALGMRVTVWSRSLKGATTPEGYTVAPDFRAALPQSDVVSLHLPLVPETRGMLGAAELALLPRGALVINTGRGGLIDEAALLAADHLGGFGLDVVAGEPIRPDNPLLRAPNGIVTPHSAAMTGEAFRNMGMMAARNVLDALAGRADPTCLVVPPPG</sequence>
<protein>
    <submittedName>
        <fullName evidence="7">Hydroxyacid dehydrogenase</fullName>
        <ecNumber evidence="7">1.1.1.-</ecNumber>
    </submittedName>
</protein>
<dbReference type="EC" id="1.1.1.-" evidence="7"/>
<dbReference type="PANTHER" id="PTHR43761:SF1">
    <property type="entry name" value="D-ISOMER SPECIFIC 2-HYDROXYACID DEHYDROGENASE CATALYTIC DOMAIN-CONTAINING PROTEIN-RELATED"/>
    <property type="match status" value="1"/>
</dbReference>
<evidence type="ECO:0000256" key="4">
    <source>
        <dbReference type="RuleBase" id="RU003719"/>
    </source>
</evidence>
<dbReference type="RefSeq" id="WP_377832813.1">
    <property type="nucleotide sequence ID" value="NZ_JBHRSK010000004.1"/>
</dbReference>
<evidence type="ECO:0000259" key="5">
    <source>
        <dbReference type="Pfam" id="PF00389"/>
    </source>
</evidence>
<comment type="caution">
    <text evidence="7">The sequence shown here is derived from an EMBL/GenBank/DDBJ whole genome shotgun (WGS) entry which is preliminary data.</text>
</comment>
<dbReference type="Proteomes" id="UP001595443">
    <property type="component" value="Unassembled WGS sequence"/>
</dbReference>
<feature type="domain" description="D-isomer specific 2-hydroxyacid dehydrogenase NAD-binding" evidence="6">
    <location>
        <begin position="95"/>
        <end position="267"/>
    </location>
</feature>
<proteinExistence type="inferred from homology"/>
<dbReference type="InterPro" id="IPR006140">
    <property type="entry name" value="D-isomer_DH_NAD-bd"/>
</dbReference>
<name>A0ABV7AFK5_9RHOB</name>
<dbReference type="SUPFAM" id="SSF52283">
    <property type="entry name" value="Formate/glycerate dehydrogenase catalytic domain-like"/>
    <property type="match status" value="1"/>
</dbReference>
<comment type="similarity">
    <text evidence="1 4">Belongs to the D-isomer specific 2-hydroxyacid dehydrogenase family.</text>
</comment>
<dbReference type="InterPro" id="IPR029753">
    <property type="entry name" value="D-isomer_DH_CS"/>
</dbReference>
<evidence type="ECO:0000313" key="7">
    <source>
        <dbReference type="EMBL" id="MFC2968139.1"/>
    </source>
</evidence>
<dbReference type="Gene3D" id="3.40.50.720">
    <property type="entry name" value="NAD(P)-binding Rossmann-like Domain"/>
    <property type="match status" value="2"/>
</dbReference>
<dbReference type="EMBL" id="JBHRSK010000004">
    <property type="protein sequence ID" value="MFC2968139.1"/>
    <property type="molecule type" value="Genomic_DNA"/>
</dbReference>
<feature type="domain" description="D-isomer specific 2-hydroxyacid dehydrogenase catalytic" evidence="5">
    <location>
        <begin position="4"/>
        <end position="297"/>
    </location>
</feature>
<evidence type="ECO:0000256" key="1">
    <source>
        <dbReference type="ARBA" id="ARBA00005854"/>
    </source>
</evidence>
<dbReference type="PANTHER" id="PTHR43761">
    <property type="entry name" value="D-ISOMER SPECIFIC 2-HYDROXYACID DEHYDROGENASE FAMILY PROTEIN (AFU_ORTHOLOGUE AFUA_1G13630)"/>
    <property type="match status" value="1"/>
</dbReference>
<reference evidence="8" key="1">
    <citation type="journal article" date="2019" name="Int. J. Syst. Evol. Microbiol.">
        <title>The Global Catalogue of Microorganisms (GCM) 10K type strain sequencing project: providing services to taxonomists for standard genome sequencing and annotation.</title>
        <authorList>
            <consortium name="The Broad Institute Genomics Platform"/>
            <consortium name="The Broad Institute Genome Sequencing Center for Infectious Disease"/>
            <person name="Wu L."/>
            <person name="Ma J."/>
        </authorList>
    </citation>
    <scope>NUCLEOTIDE SEQUENCE [LARGE SCALE GENOMIC DNA]</scope>
    <source>
        <strain evidence="8">KCTC 62192</strain>
    </source>
</reference>
<keyword evidence="2 4" id="KW-0560">Oxidoreductase</keyword>
<dbReference type="Pfam" id="PF00389">
    <property type="entry name" value="2-Hacid_dh"/>
    <property type="match status" value="1"/>
</dbReference>
<organism evidence="7 8">
    <name type="scientific">Acidimangrovimonas pyrenivorans</name>
    <dbReference type="NCBI Taxonomy" id="2030798"/>
    <lineage>
        <taxon>Bacteria</taxon>
        <taxon>Pseudomonadati</taxon>
        <taxon>Pseudomonadota</taxon>
        <taxon>Alphaproteobacteria</taxon>
        <taxon>Rhodobacterales</taxon>
        <taxon>Paracoccaceae</taxon>
        <taxon>Acidimangrovimonas</taxon>
    </lineage>
</organism>
<dbReference type="CDD" id="cd12173">
    <property type="entry name" value="PGDH_4"/>
    <property type="match status" value="1"/>
</dbReference>
<evidence type="ECO:0000256" key="2">
    <source>
        <dbReference type="ARBA" id="ARBA00023002"/>
    </source>
</evidence>
<evidence type="ECO:0000259" key="6">
    <source>
        <dbReference type="Pfam" id="PF02826"/>
    </source>
</evidence>
<evidence type="ECO:0000256" key="3">
    <source>
        <dbReference type="ARBA" id="ARBA00023027"/>
    </source>
</evidence>
<dbReference type="InterPro" id="IPR036291">
    <property type="entry name" value="NAD(P)-bd_dom_sf"/>
</dbReference>
<dbReference type="InterPro" id="IPR006139">
    <property type="entry name" value="D-isomer_2_OHA_DH_cat_dom"/>
</dbReference>
<keyword evidence="8" id="KW-1185">Reference proteome</keyword>
<dbReference type="PROSITE" id="PS00671">
    <property type="entry name" value="D_2_HYDROXYACID_DH_3"/>
    <property type="match status" value="1"/>
</dbReference>